<dbReference type="RefSeq" id="WP_142090996.1">
    <property type="nucleotide sequence ID" value="NZ_CP035485.1"/>
</dbReference>
<name>A0A514LMJ5_9BACI</name>
<dbReference type="Proteomes" id="UP000319756">
    <property type="component" value="Chromosome"/>
</dbReference>
<gene>
    <name evidence="1" type="ORF">EPH95_15910</name>
</gene>
<proteinExistence type="predicted"/>
<protein>
    <submittedName>
        <fullName evidence="1">Uncharacterized protein</fullName>
    </submittedName>
</protein>
<organism evidence="1 2">
    <name type="scientific">Salicibibacter halophilus</name>
    <dbReference type="NCBI Taxonomy" id="2502791"/>
    <lineage>
        <taxon>Bacteria</taxon>
        <taxon>Bacillati</taxon>
        <taxon>Bacillota</taxon>
        <taxon>Bacilli</taxon>
        <taxon>Bacillales</taxon>
        <taxon>Bacillaceae</taxon>
        <taxon>Salicibibacter</taxon>
    </lineage>
</organism>
<dbReference type="AlphaFoldDB" id="A0A514LMJ5"/>
<reference evidence="2" key="1">
    <citation type="submission" date="2019-01" db="EMBL/GenBank/DDBJ databases">
        <title>Genomic analysis of Salicibibacter sp. NKC3-5.</title>
        <authorList>
            <person name="Oh Y.J."/>
        </authorList>
    </citation>
    <scope>NUCLEOTIDE SEQUENCE [LARGE SCALE GENOMIC DNA]</scope>
    <source>
        <strain evidence="2">NKC3-5</strain>
    </source>
</reference>
<keyword evidence="2" id="KW-1185">Reference proteome</keyword>
<accession>A0A514LMJ5</accession>
<sequence>MGLIVKVNNKEGLFRDLEEQRLMNQYEYITDYLMDDAFHHAIGETVEIRMNGDCYYCFHFLTEHYIDEDVGIANEDDAKAFHYLSMDVTDR</sequence>
<evidence type="ECO:0000313" key="2">
    <source>
        <dbReference type="Proteomes" id="UP000319756"/>
    </source>
</evidence>
<dbReference type="EMBL" id="CP035485">
    <property type="protein sequence ID" value="QDI92491.1"/>
    <property type="molecule type" value="Genomic_DNA"/>
</dbReference>
<evidence type="ECO:0000313" key="1">
    <source>
        <dbReference type="EMBL" id="QDI92491.1"/>
    </source>
</evidence>
<dbReference type="KEGG" id="sale:EPH95_15910"/>